<sequence length="146" mass="15558">MPCKSGDDAPFAGVNDGSERITFGLAMLNEDLLCFRANREEDEDELVLPATAGWLYSPTPPSSMIWNASLTTSSPPLAFPASGNAMSHCRTRSPCWLFSVDSFTRRLKSTALRPKSSSGASTAIADIRNGRGSNLSGLPVAPPPLQ</sequence>
<protein>
    <submittedName>
        <fullName evidence="1">Uncharacterized protein</fullName>
    </submittedName>
</protein>
<reference evidence="1" key="1">
    <citation type="submission" date="2014-09" db="EMBL/GenBank/DDBJ databases">
        <authorList>
            <person name="Magalhaes I.L.F."/>
            <person name="Oliveira U."/>
            <person name="Santos F.R."/>
            <person name="Vidigal T.H.D.A."/>
            <person name="Brescovit A.D."/>
            <person name="Santos A.J."/>
        </authorList>
    </citation>
    <scope>NUCLEOTIDE SEQUENCE</scope>
    <source>
        <tissue evidence="1">Shoot tissue taken approximately 20 cm above the soil surface</tissue>
    </source>
</reference>
<proteinExistence type="predicted"/>
<organism evidence="1">
    <name type="scientific">Arundo donax</name>
    <name type="common">Giant reed</name>
    <name type="synonym">Donax arundinaceus</name>
    <dbReference type="NCBI Taxonomy" id="35708"/>
    <lineage>
        <taxon>Eukaryota</taxon>
        <taxon>Viridiplantae</taxon>
        <taxon>Streptophyta</taxon>
        <taxon>Embryophyta</taxon>
        <taxon>Tracheophyta</taxon>
        <taxon>Spermatophyta</taxon>
        <taxon>Magnoliopsida</taxon>
        <taxon>Liliopsida</taxon>
        <taxon>Poales</taxon>
        <taxon>Poaceae</taxon>
        <taxon>PACMAD clade</taxon>
        <taxon>Arundinoideae</taxon>
        <taxon>Arundineae</taxon>
        <taxon>Arundo</taxon>
    </lineage>
</organism>
<accession>A0A0A9ATY5</accession>
<name>A0A0A9ATY5_ARUDO</name>
<dbReference type="EMBL" id="GBRH01245505">
    <property type="protein sequence ID" value="JAD52390.1"/>
    <property type="molecule type" value="Transcribed_RNA"/>
</dbReference>
<reference evidence="1" key="2">
    <citation type="journal article" date="2015" name="Data Brief">
        <title>Shoot transcriptome of the giant reed, Arundo donax.</title>
        <authorList>
            <person name="Barrero R.A."/>
            <person name="Guerrero F.D."/>
            <person name="Moolhuijzen P."/>
            <person name="Goolsby J.A."/>
            <person name="Tidwell J."/>
            <person name="Bellgard S.E."/>
            <person name="Bellgard M.I."/>
        </authorList>
    </citation>
    <scope>NUCLEOTIDE SEQUENCE</scope>
    <source>
        <tissue evidence="1">Shoot tissue taken approximately 20 cm above the soil surface</tissue>
    </source>
</reference>
<dbReference type="AlphaFoldDB" id="A0A0A9ATY5"/>
<evidence type="ECO:0000313" key="1">
    <source>
        <dbReference type="EMBL" id="JAD52390.1"/>
    </source>
</evidence>